<dbReference type="Gene3D" id="1.10.510.10">
    <property type="entry name" value="Transferase(Phosphotransferase) domain 1"/>
    <property type="match status" value="1"/>
</dbReference>
<dbReference type="STRING" id="41875.K8ECT7"/>
<keyword evidence="4" id="KW-0808">Transferase</keyword>
<evidence type="ECO:0000256" key="1">
    <source>
        <dbReference type="ARBA" id="ARBA00008874"/>
    </source>
</evidence>
<evidence type="ECO:0000256" key="8">
    <source>
        <dbReference type="ARBA" id="ARBA00047899"/>
    </source>
</evidence>
<dbReference type="EC" id="2.7.11.1" evidence="2"/>
<dbReference type="GO" id="GO:0004674">
    <property type="term" value="F:protein serine/threonine kinase activity"/>
    <property type="evidence" value="ECO:0007669"/>
    <property type="project" value="UniProtKB-KW"/>
</dbReference>
<protein>
    <recommendedName>
        <fullName evidence="2">non-specific serine/threonine protein kinase</fullName>
        <ecNumber evidence="2">2.7.11.1</ecNumber>
    </recommendedName>
</protein>
<dbReference type="Proteomes" id="UP000198341">
    <property type="component" value="Chromosome 3"/>
</dbReference>
<sequence length="632" mass="69172">MEEEEEDGAPIPSSALLVNRFQLLELVGRGTTGVVHRALDVLNNNETVAIKLVDLEECEDDVLDIQREINVLANCDSPHVTKYLGSWLVPKTSTLAIAMEYMGGGSVQDLCRETPLDERIVRVLMRDVVKALKYLHEEGKIHRDVKCANILLNENGEVRLADFGVSGQMTQTIGARRKTFAGTPFWMAPEVIQSSGTGGFDGPSGYDEKADIWSLGITAIEAATGSAPHAHLHPMRALFVIPQSAPPELPYTENNEDNEEDGGVTYNFSEEFRDFVKQCVKMNPEERPSAEELLKHPFLEVGGVNAAESASNDASTSTVGNKTSNGESNNASAEEREEVSTIIAEAKNGAVNSAEKVRRQTSSLASELTAPPPDASTKEEKKGKTRRKKPPPPLHSPPRPDRVNTKKVAENEENDVEVAEVDNKKNSAEERTTPSENGSEETATTPSTQKEADEDFASSPRSSNHSTMSGSQKSRPESSIGNSSWDFGSGALGRRYSKKLQDQQKQKSPTASNSSLDPLSPKSRFKLDGNEALPRTSLLLKNHVGDALRDLKIPKREADAVFSALVGMEIAVAGSIDAFFNSVYERSVAKDGNDDHALSRDKEQSSERSVLAEYLLSRWRDDLIREEVGYYD</sequence>
<dbReference type="GeneID" id="19016778"/>
<feature type="compositionally biased region" description="Basic and acidic residues" evidence="11">
    <location>
        <begin position="398"/>
        <end position="410"/>
    </location>
</feature>
<dbReference type="InterPro" id="IPR000719">
    <property type="entry name" value="Prot_kinase_dom"/>
</dbReference>
<keyword evidence="7 10" id="KW-0067">ATP-binding</keyword>
<dbReference type="InterPro" id="IPR017441">
    <property type="entry name" value="Protein_kinase_ATP_BS"/>
</dbReference>
<dbReference type="KEGG" id="bpg:Bathy03g02410"/>
<evidence type="ECO:0000256" key="11">
    <source>
        <dbReference type="SAM" id="MobiDB-lite"/>
    </source>
</evidence>
<comment type="catalytic activity">
    <reaction evidence="8">
        <text>L-threonyl-[protein] + ATP = O-phospho-L-threonyl-[protein] + ADP + H(+)</text>
        <dbReference type="Rhea" id="RHEA:46608"/>
        <dbReference type="Rhea" id="RHEA-COMP:11060"/>
        <dbReference type="Rhea" id="RHEA-COMP:11605"/>
        <dbReference type="ChEBI" id="CHEBI:15378"/>
        <dbReference type="ChEBI" id="CHEBI:30013"/>
        <dbReference type="ChEBI" id="CHEBI:30616"/>
        <dbReference type="ChEBI" id="CHEBI:61977"/>
        <dbReference type="ChEBI" id="CHEBI:456216"/>
        <dbReference type="EC" id="2.7.11.1"/>
    </reaction>
</comment>
<dbReference type="Pfam" id="PF00069">
    <property type="entry name" value="Pkinase"/>
    <property type="match status" value="1"/>
</dbReference>
<dbReference type="InterPro" id="IPR050629">
    <property type="entry name" value="STE20/SPS1-PAK"/>
</dbReference>
<name>K8ECT7_9CHLO</name>
<feature type="compositionally biased region" description="Polar residues" evidence="11">
    <location>
        <begin position="308"/>
        <end position="323"/>
    </location>
</feature>
<feature type="binding site" evidence="10">
    <location>
        <position position="51"/>
    </location>
    <ligand>
        <name>ATP</name>
        <dbReference type="ChEBI" id="CHEBI:30616"/>
    </ligand>
</feature>
<dbReference type="InterPro" id="IPR011009">
    <property type="entry name" value="Kinase-like_dom_sf"/>
</dbReference>
<dbReference type="GO" id="GO:0005524">
    <property type="term" value="F:ATP binding"/>
    <property type="evidence" value="ECO:0007669"/>
    <property type="project" value="UniProtKB-UniRule"/>
</dbReference>
<evidence type="ECO:0000256" key="9">
    <source>
        <dbReference type="ARBA" id="ARBA00048679"/>
    </source>
</evidence>
<organism evidence="13 14">
    <name type="scientific">Bathycoccus prasinos</name>
    <dbReference type="NCBI Taxonomy" id="41875"/>
    <lineage>
        <taxon>Eukaryota</taxon>
        <taxon>Viridiplantae</taxon>
        <taxon>Chlorophyta</taxon>
        <taxon>Mamiellophyceae</taxon>
        <taxon>Mamiellales</taxon>
        <taxon>Bathycoccaceae</taxon>
        <taxon>Bathycoccus</taxon>
    </lineage>
</organism>
<dbReference type="SUPFAM" id="SSF56112">
    <property type="entry name" value="Protein kinase-like (PK-like)"/>
    <property type="match status" value="1"/>
</dbReference>
<evidence type="ECO:0000256" key="6">
    <source>
        <dbReference type="ARBA" id="ARBA00022777"/>
    </source>
</evidence>
<keyword evidence="5 10" id="KW-0547">Nucleotide-binding</keyword>
<keyword evidence="14" id="KW-1185">Reference proteome</keyword>
<feature type="compositionally biased region" description="Polar residues" evidence="11">
    <location>
        <begin position="434"/>
        <end position="449"/>
    </location>
</feature>
<dbReference type="PROSITE" id="PS00107">
    <property type="entry name" value="PROTEIN_KINASE_ATP"/>
    <property type="match status" value="1"/>
</dbReference>
<dbReference type="SMART" id="SM00220">
    <property type="entry name" value="S_TKc"/>
    <property type="match status" value="1"/>
</dbReference>
<evidence type="ECO:0000259" key="12">
    <source>
        <dbReference type="PROSITE" id="PS50011"/>
    </source>
</evidence>
<dbReference type="PROSITE" id="PS50011">
    <property type="entry name" value="PROTEIN_KINASE_DOM"/>
    <property type="match status" value="1"/>
</dbReference>
<dbReference type="AlphaFoldDB" id="K8ECT7"/>
<feature type="compositionally biased region" description="Acidic residues" evidence="11">
    <location>
        <begin position="411"/>
        <end position="420"/>
    </location>
</feature>
<feature type="compositionally biased region" description="Basic and acidic residues" evidence="11">
    <location>
        <begin position="421"/>
        <end position="433"/>
    </location>
</feature>
<dbReference type="RefSeq" id="XP_007514352.1">
    <property type="nucleotide sequence ID" value="XM_007514290.1"/>
</dbReference>
<comment type="similarity">
    <text evidence="1">Belongs to the protein kinase superfamily. STE Ser/Thr protein kinase family. STE20 subfamily.</text>
</comment>
<comment type="catalytic activity">
    <reaction evidence="9">
        <text>L-seryl-[protein] + ATP = O-phospho-L-seryl-[protein] + ADP + H(+)</text>
        <dbReference type="Rhea" id="RHEA:17989"/>
        <dbReference type="Rhea" id="RHEA-COMP:9863"/>
        <dbReference type="Rhea" id="RHEA-COMP:11604"/>
        <dbReference type="ChEBI" id="CHEBI:15378"/>
        <dbReference type="ChEBI" id="CHEBI:29999"/>
        <dbReference type="ChEBI" id="CHEBI:30616"/>
        <dbReference type="ChEBI" id="CHEBI:83421"/>
        <dbReference type="ChEBI" id="CHEBI:456216"/>
        <dbReference type="EC" id="2.7.11.1"/>
    </reaction>
</comment>
<evidence type="ECO:0000313" key="13">
    <source>
        <dbReference type="EMBL" id="CCO15789.1"/>
    </source>
</evidence>
<dbReference type="EMBL" id="FO082276">
    <property type="protein sequence ID" value="CCO15789.1"/>
    <property type="molecule type" value="Genomic_DNA"/>
</dbReference>
<evidence type="ECO:0000313" key="14">
    <source>
        <dbReference type="Proteomes" id="UP000198341"/>
    </source>
</evidence>
<feature type="compositionally biased region" description="Polar residues" evidence="11">
    <location>
        <begin position="508"/>
        <end position="517"/>
    </location>
</feature>
<gene>
    <name evidence="13" type="ORF">Bathy03g02410</name>
</gene>
<dbReference type="GO" id="GO:0005737">
    <property type="term" value="C:cytoplasm"/>
    <property type="evidence" value="ECO:0007669"/>
    <property type="project" value="TreeGrafter"/>
</dbReference>
<dbReference type="OrthoDB" id="248923at2759"/>
<evidence type="ECO:0000256" key="2">
    <source>
        <dbReference type="ARBA" id="ARBA00012513"/>
    </source>
</evidence>
<evidence type="ECO:0000256" key="4">
    <source>
        <dbReference type="ARBA" id="ARBA00022679"/>
    </source>
</evidence>
<feature type="region of interest" description="Disordered" evidence="11">
    <location>
        <begin position="307"/>
        <end position="527"/>
    </location>
</feature>
<keyword evidence="6 13" id="KW-0418">Kinase</keyword>
<feature type="compositionally biased region" description="Polar residues" evidence="11">
    <location>
        <begin position="459"/>
        <end position="486"/>
    </location>
</feature>
<evidence type="ECO:0000256" key="3">
    <source>
        <dbReference type="ARBA" id="ARBA00022527"/>
    </source>
</evidence>
<evidence type="ECO:0000256" key="5">
    <source>
        <dbReference type="ARBA" id="ARBA00022741"/>
    </source>
</evidence>
<evidence type="ECO:0000256" key="10">
    <source>
        <dbReference type="PROSITE-ProRule" id="PRU10141"/>
    </source>
</evidence>
<dbReference type="PANTHER" id="PTHR48012:SF10">
    <property type="entry name" value="FI20177P1"/>
    <property type="match status" value="1"/>
</dbReference>
<proteinExistence type="inferred from homology"/>
<feature type="domain" description="Protein kinase" evidence="12">
    <location>
        <begin position="21"/>
        <end position="299"/>
    </location>
</feature>
<evidence type="ECO:0000256" key="7">
    <source>
        <dbReference type="ARBA" id="ARBA00022840"/>
    </source>
</evidence>
<dbReference type="PANTHER" id="PTHR48012">
    <property type="entry name" value="STERILE20-LIKE KINASE, ISOFORM B-RELATED"/>
    <property type="match status" value="1"/>
</dbReference>
<keyword evidence="3" id="KW-0723">Serine/threonine-protein kinase</keyword>
<reference evidence="13 14" key="1">
    <citation type="submission" date="2011-10" db="EMBL/GenBank/DDBJ databases">
        <authorList>
            <person name="Genoscope - CEA"/>
        </authorList>
    </citation>
    <scope>NUCLEOTIDE SEQUENCE [LARGE SCALE GENOMIC DNA]</scope>
    <source>
        <strain evidence="13 14">RCC 1105</strain>
    </source>
</reference>
<dbReference type="eggNOG" id="KOG0201">
    <property type="taxonomic scope" value="Eukaryota"/>
</dbReference>
<accession>K8ECT7</accession>